<comment type="caution">
    <text evidence="12">The sequence shown here is derived from an EMBL/GenBank/DDBJ whole genome shotgun (WGS) entry which is preliminary data.</text>
</comment>
<evidence type="ECO:0000256" key="1">
    <source>
        <dbReference type="ARBA" id="ARBA00000405"/>
    </source>
</evidence>
<evidence type="ECO:0000256" key="3">
    <source>
        <dbReference type="ARBA" id="ARBA00007799"/>
    </source>
</evidence>
<evidence type="ECO:0000313" key="13">
    <source>
        <dbReference type="Proteomes" id="UP000803844"/>
    </source>
</evidence>
<dbReference type="Proteomes" id="UP000803844">
    <property type="component" value="Unassembled WGS sequence"/>
</dbReference>
<evidence type="ECO:0000313" key="12">
    <source>
        <dbReference type="EMBL" id="KAF3765643.1"/>
    </source>
</evidence>
<dbReference type="Pfam" id="PF07335">
    <property type="entry name" value="Glyco_hydro_75"/>
    <property type="match status" value="1"/>
</dbReference>
<evidence type="ECO:0000256" key="6">
    <source>
        <dbReference type="ARBA" id="ARBA00022801"/>
    </source>
</evidence>
<name>A0A9P4Y2V6_CRYP1</name>
<dbReference type="GeneID" id="63841194"/>
<gene>
    <name evidence="12" type="ORF">M406DRAFT_38649</name>
</gene>
<comment type="subcellular location">
    <subcellularLocation>
        <location evidence="2 10">Secreted</location>
    </subcellularLocation>
</comment>
<evidence type="ECO:0000256" key="5">
    <source>
        <dbReference type="ARBA" id="ARBA00022729"/>
    </source>
</evidence>
<feature type="region of interest" description="Disordered" evidence="11">
    <location>
        <begin position="86"/>
        <end position="119"/>
    </location>
</feature>
<keyword evidence="8 10" id="KW-0326">Glycosidase</keyword>
<feature type="signal peptide" evidence="10">
    <location>
        <begin position="1"/>
        <end position="21"/>
    </location>
</feature>
<keyword evidence="9 10" id="KW-0624">Polysaccharide degradation</keyword>
<keyword evidence="13" id="KW-1185">Reference proteome</keyword>
<accession>A0A9P4Y2V6</accession>
<evidence type="ECO:0000256" key="8">
    <source>
        <dbReference type="ARBA" id="ARBA00023295"/>
    </source>
</evidence>
<protein>
    <recommendedName>
        <fullName evidence="10">Endo-chitosanase</fullName>
        <ecNumber evidence="10">3.2.1.132</ecNumber>
    </recommendedName>
</protein>
<dbReference type="GO" id="GO:0016977">
    <property type="term" value="F:chitosanase activity"/>
    <property type="evidence" value="ECO:0007669"/>
    <property type="project" value="UniProtKB-EC"/>
</dbReference>
<evidence type="ECO:0000256" key="9">
    <source>
        <dbReference type="ARBA" id="ARBA00023326"/>
    </source>
</evidence>
<organism evidence="12 13">
    <name type="scientific">Cryphonectria parasitica (strain ATCC 38755 / EP155)</name>
    <dbReference type="NCBI Taxonomy" id="660469"/>
    <lineage>
        <taxon>Eukaryota</taxon>
        <taxon>Fungi</taxon>
        <taxon>Dikarya</taxon>
        <taxon>Ascomycota</taxon>
        <taxon>Pezizomycotina</taxon>
        <taxon>Sordariomycetes</taxon>
        <taxon>Sordariomycetidae</taxon>
        <taxon>Diaporthales</taxon>
        <taxon>Cryphonectriaceae</taxon>
        <taxon>Cryphonectria-Endothia species complex</taxon>
        <taxon>Cryphonectria</taxon>
    </lineage>
</organism>
<feature type="chain" id="PRO_5040532124" description="Endo-chitosanase" evidence="10">
    <location>
        <begin position="22"/>
        <end position="313"/>
    </location>
</feature>
<evidence type="ECO:0000256" key="4">
    <source>
        <dbReference type="ARBA" id="ARBA00022525"/>
    </source>
</evidence>
<sequence>MRSSFEIASLCSLLLASSSAAISIPANVQNLYDSIVRQGECKNKAATGFYALSDGTNGNFSYCQDHLDDYGIIYLQGSSGALADMDIDCDGNQDEPSSSANDGRCGKSSDTQSDTSYEDTVKSYGKGISNLNPYIHTYVVFGNSNDGNTAGYKTFDPTKYGIEPLSLMAVVCNKQVIFGIWGDTNGDDDGSKAMVGEAAISTGTLCFGDSITGDNGHSDLDILYIAFNGTDAVPGASGAKWDATSADDFESSLETLGTKLLERIGSSGSSVTTNSTSGGDGCSWSGHCAGASCSTSDDCSGDMVCSSGTCSLS</sequence>
<dbReference type="PANTHER" id="PTHR42061:SF6">
    <property type="entry name" value="ENDO-CHITOSANASE"/>
    <property type="match status" value="1"/>
</dbReference>
<keyword evidence="4" id="KW-0964">Secreted</keyword>
<keyword evidence="7" id="KW-0119">Carbohydrate metabolism</keyword>
<evidence type="ECO:0000256" key="2">
    <source>
        <dbReference type="ARBA" id="ARBA00004613"/>
    </source>
</evidence>
<dbReference type="AlphaFoldDB" id="A0A9P4Y2V6"/>
<dbReference type="OrthoDB" id="4756206at2759"/>
<evidence type="ECO:0000256" key="10">
    <source>
        <dbReference type="RuleBase" id="RU361208"/>
    </source>
</evidence>
<dbReference type="PANTHER" id="PTHR42061">
    <property type="entry name" value="ENDO-CHITOSANASE"/>
    <property type="match status" value="1"/>
</dbReference>
<evidence type="ECO:0000256" key="7">
    <source>
        <dbReference type="ARBA" id="ARBA00023277"/>
    </source>
</evidence>
<evidence type="ECO:0000256" key="11">
    <source>
        <dbReference type="SAM" id="MobiDB-lite"/>
    </source>
</evidence>
<proteinExistence type="inferred from homology"/>
<keyword evidence="5 10" id="KW-0732">Signal</keyword>
<dbReference type="EC" id="3.2.1.132" evidence="10"/>
<comment type="similarity">
    <text evidence="3 10">Belongs to the glycosyl hydrolase 75 family.</text>
</comment>
<reference evidence="12" key="1">
    <citation type="journal article" date="2020" name="Phytopathology">
        <title>Genome sequence of the chestnut blight fungus Cryphonectria parasitica EP155: A fundamental resource for an archetypical invasive plant pathogen.</title>
        <authorList>
            <person name="Crouch J.A."/>
            <person name="Dawe A."/>
            <person name="Aerts A."/>
            <person name="Barry K."/>
            <person name="Churchill A.C.L."/>
            <person name="Grimwood J."/>
            <person name="Hillman B."/>
            <person name="Milgroom M.G."/>
            <person name="Pangilinan J."/>
            <person name="Smith M."/>
            <person name="Salamov A."/>
            <person name="Schmutz J."/>
            <person name="Yadav J."/>
            <person name="Grigoriev I.V."/>
            <person name="Nuss D."/>
        </authorList>
    </citation>
    <scope>NUCLEOTIDE SEQUENCE</scope>
    <source>
        <strain evidence="12">EP155</strain>
    </source>
</reference>
<dbReference type="EMBL" id="MU032347">
    <property type="protein sequence ID" value="KAF3765643.1"/>
    <property type="molecule type" value="Genomic_DNA"/>
</dbReference>
<dbReference type="InterPro" id="IPR009939">
    <property type="entry name" value="Chitosanase_fungal"/>
</dbReference>
<dbReference type="GO" id="GO:0000272">
    <property type="term" value="P:polysaccharide catabolic process"/>
    <property type="evidence" value="ECO:0007669"/>
    <property type="project" value="UniProtKB-KW"/>
</dbReference>
<comment type="catalytic activity">
    <reaction evidence="1 10">
        <text>Endohydrolysis of beta-(1-&gt;4)-linkages between D-glucosamine residues in a partly acetylated chitosan.</text>
        <dbReference type="EC" id="3.2.1.132"/>
    </reaction>
</comment>
<dbReference type="RefSeq" id="XP_040776604.1">
    <property type="nucleotide sequence ID" value="XM_040924065.1"/>
</dbReference>
<dbReference type="GO" id="GO:0005576">
    <property type="term" value="C:extracellular region"/>
    <property type="evidence" value="ECO:0007669"/>
    <property type="project" value="UniProtKB-SubCell"/>
</dbReference>
<keyword evidence="6 10" id="KW-0378">Hydrolase</keyword>
<comment type="function">
    <text evidence="10">Chitosanase catalyzing the endo-type cleavage of chitosan, the deacylated form of chitin. Chitosanase may be crucial in the degradation of the deacetylated portion of chitin in the fungal cell wall.</text>
</comment>